<dbReference type="EMBL" id="FORM01000002">
    <property type="protein sequence ID" value="SFI84473.1"/>
    <property type="molecule type" value="Genomic_DNA"/>
</dbReference>
<keyword evidence="1 2" id="KW-0238">DNA-binding</keyword>
<dbReference type="PANTHER" id="PTHR43479:SF11">
    <property type="entry name" value="ACREF_ENVCD OPERON REPRESSOR-RELATED"/>
    <property type="match status" value="1"/>
</dbReference>
<feature type="DNA-binding region" description="H-T-H motif" evidence="2">
    <location>
        <begin position="35"/>
        <end position="54"/>
    </location>
</feature>
<dbReference type="AlphaFoldDB" id="A0A1I3LI82"/>
<dbReference type="STRING" id="1144750.SAMN05443431_102430"/>
<dbReference type="InterPro" id="IPR001647">
    <property type="entry name" value="HTH_TetR"/>
</dbReference>
<evidence type="ECO:0000256" key="2">
    <source>
        <dbReference type="PROSITE-ProRule" id="PRU00335"/>
    </source>
</evidence>
<dbReference type="InterPro" id="IPR009057">
    <property type="entry name" value="Homeodomain-like_sf"/>
</dbReference>
<sequence length="214" mass="25188">MFLKFPIVYLQSNMREKIINKSGELFLTLGFKSVTMDDIANELGISKKTIYQHFANKTKLVEATTLNMFNNICDGIDCICEASHNPIEELYDIKMFVMNYLKNEKTSPQFQLKKYYPQIHLQLRMKQFEKMHVSVKESIQKGVDTDLFRKNIDVDFISRMYFNGMSGIKDETIFPSELFTMEYLMENYLEYHLRAICNDKGLQTLNKFITNNQS</sequence>
<proteinExistence type="predicted"/>
<protein>
    <submittedName>
        <fullName evidence="4">Transcriptional regulator, TetR family</fullName>
    </submittedName>
</protein>
<dbReference type="SUPFAM" id="SSF48498">
    <property type="entry name" value="Tetracyclin repressor-like, C-terminal domain"/>
    <property type="match status" value="1"/>
</dbReference>
<dbReference type="GO" id="GO:0003677">
    <property type="term" value="F:DNA binding"/>
    <property type="evidence" value="ECO:0007669"/>
    <property type="project" value="UniProtKB-UniRule"/>
</dbReference>
<dbReference type="PANTHER" id="PTHR43479">
    <property type="entry name" value="ACREF/ENVCD OPERON REPRESSOR-RELATED"/>
    <property type="match status" value="1"/>
</dbReference>
<name>A0A1I3LI82_9FLAO</name>
<evidence type="ECO:0000256" key="1">
    <source>
        <dbReference type="ARBA" id="ARBA00023125"/>
    </source>
</evidence>
<organism evidence="4 5">
    <name type="scientific">Olleya namhaensis</name>
    <dbReference type="NCBI Taxonomy" id="1144750"/>
    <lineage>
        <taxon>Bacteria</taxon>
        <taxon>Pseudomonadati</taxon>
        <taxon>Bacteroidota</taxon>
        <taxon>Flavobacteriia</taxon>
        <taxon>Flavobacteriales</taxon>
        <taxon>Flavobacteriaceae</taxon>
    </lineage>
</organism>
<dbReference type="Pfam" id="PF00440">
    <property type="entry name" value="TetR_N"/>
    <property type="match status" value="1"/>
</dbReference>
<dbReference type="SUPFAM" id="SSF46689">
    <property type="entry name" value="Homeodomain-like"/>
    <property type="match status" value="1"/>
</dbReference>
<dbReference type="Proteomes" id="UP000199559">
    <property type="component" value="Unassembled WGS sequence"/>
</dbReference>
<dbReference type="InterPro" id="IPR036271">
    <property type="entry name" value="Tet_transcr_reg_TetR-rel_C_sf"/>
</dbReference>
<evidence type="ECO:0000313" key="5">
    <source>
        <dbReference type="Proteomes" id="UP000199559"/>
    </source>
</evidence>
<dbReference type="Gene3D" id="1.10.357.10">
    <property type="entry name" value="Tetracycline Repressor, domain 2"/>
    <property type="match status" value="1"/>
</dbReference>
<keyword evidence="5" id="KW-1185">Reference proteome</keyword>
<accession>A0A1I3LI82</accession>
<reference evidence="5" key="1">
    <citation type="submission" date="2016-10" db="EMBL/GenBank/DDBJ databases">
        <authorList>
            <person name="Varghese N."/>
            <person name="Submissions S."/>
        </authorList>
    </citation>
    <scope>NUCLEOTIDE SEQUENCE [LARGE SCALE GENOMIC DNA]</scope>
    <source>
        <strain evidence="5">DSM 28881</strain>
    </source>
</reference>
<evidence type="ECO:0000259" key="3">
    <source>
        <dbReference type="PROSITE" id="PS50977"/>
    </source>
</evidence>
<dbReference type="PROSITE" id="PS50977">
    <property type="entry name" value="HTH_TETR_2"/>
    <property type="match status" value="1"/>
</dbReference>
<feature type="domain" description="HTH tetR-type" evidence="3">
    <location>
        <begin position="12"/>
        <end position="72"/>
    </location>
</feature>
<dbReference type="PRINTS" id="PR00455">
    <property type="entry name" value="HTHTETR"/>
</dbReference>
<dbReference type="InterPro" id="IPR050624">
    <property type="entry name" value="HTH-type_Tx_Regulator"/>
</dbReference>
<gene>
    <name evidence="4" type="ORF">SAMN05443431_102430</name>
</gene>
<evidence type="ECO:0000313" key="4">
    <source>
        <dbReference type="EMBL" id="SFI84473.1"/>
    </source>
</evidence>